<dbReference type="Gene3D" id="3.40.50.1000">
    <property type="entry name" value="HAD superfamily/HAD-like"/>
    <property type="match status" value="1"/>
</dbReference>
<dbReference type="Gene3D" id="1.20.120.1600">
    <property type="match status" value="1"/>
</dbReference>
<sequence length="262" mass="28244">MPIRAVLWDVDDTLFDYTGSDRAGALRHIEAERLLSRHPSPEAALARWREVMEEQFARFVGGELGFLEHRRERARAFLGTALSDAEADAWFGRYIALYEQAWTLFPDAVPALDALTPRYRHGVLSNSSSAVQERKLRRLGIRGRMEALLCADEIGHAKPAREAFRAGCAALGLPPQEVAYVGDRYDIDARAADEAGLHGIWLDRTGTAGTAGTAECTGTGAEEAAGAGGHPDGRATAVPGTTAVVRRITGLGELPSLLADLP</sequence>
<evidence type="ECO:0000256" key="3">
    <source>
        <dbReference type="ARBA" id="ARBA00022842"/>
    </source>
</evidence>
<dbReference type="SUPFAM" id="SSF56784">
    <property type="entry name" value="HAD-like"/>
    <property type="match status" value="1"/>
</dbReference>
<dbReference type="NCBIfam" id="TIGR01549">
    <property type="entry name" value="HAD-SF-IA-v1"/>
    <property type="match status" value="1"/>
</dbReference>
<accession>A0ABV9A5Q8</accession>
<dbReference type="PANTHER" id="PTHR46470:SF4">
    <property type="entry name" value="5-AMINO-6-(5-PHOSPHO-D-RIBITYLAMINO)URACIL PHOSPHATASE YIGB"/>
    <property type="match status" value="1"/>
</dbReference>
<gene>
    <name evidence="4" type="ORF">ACFPA8_07270</name>
</gene>
<evidence type="ECO:0000256" key="1">
    <source>
        <dbReference type="ARBA" id="ARBA00001946"/>
    </source>
</evidence>
<proteinExistence type="predicted"/>
<protein>
    <submittedName>
        <fullName evidence="4">HAD family hydrolase</fullName>
        <ecNumber evidence="4">3.1.3.-</ecNumber>
    </submittedName>
</protein>
<dbReference type="EMBL" id="JBHSFH010000004">
    <property type="protein sequence ID" value="MFC4493933.1"/>
    <property type="molecule type" value="Genomic_DNA"/>
</dbReference>
<evidence type="ECO:0000313" key="5">
    <source>
        <dbReference type="Proteomes" id="UP001595997"/>
    </source>
</evidence>
<dbReference type="InterPro" id="IPR036412">
    <property type="entry name" value="HAD-like_sf"/>
</dbReference>
<keyword evidence="5" id="KW-1185">Reference proteome</keyword>
<dbReference type="SFLD" id="SFLDG01129">
    <property type="entry name" value="C1.5:_HAD__Beta-PGM__Phosphata"/>
    <property type="match status" value="1"/>
</dbReference>
<organism evidence="4 5">
    <name type="scientific">Streptomyces ovatisporus</name>
    <dbReference type="NCBI Taxonomy" id="1128682"/>
    <lineage>
        <taxon>Bacteria</taxon>
        <taxon>Bacillati</taxon>
        <taxon>Actinomycetota</taxon>
        <taxon>Actinomycetes</taxon>
        <taxon>Kitasatosporales</taxon>
        <taxon>Streptomycetaceae</taxon>
        <taxon>Streptomyces</taxon>
    </lineage>
</organism>
<dbReference type="InterPro" id="IPR006439">
    <property type="entry name" value="HAD-SF_hydro_IA"/>
</dbReference>
<dbReference type="SFLD" id="SFLDS00003">
    <property type="entry name" value="Haloacid_Dehalogenase"/>
    <property type="match status" value="1"/>
</dbReference>
<dbReference type="PANTHER" id="PTHR46470">
    <property type="entry name" value="N-ACYLNEURAMINATE-9-PHOSPHATASE"/>
    <property type="match status" value="1"/>
</dbReference>
<dbReference type="Pfam" id="PF00702">
    <property type="entry name" value="Hydrolase"/>
    <property type="match status" value="1"/>
</dbReference>
<keyword evidence="3" id="KW-0460">Magnesium</keyword>
<dbReference type="Proteomes" id="UP001595997">
    <property type="component" value="Unassembled WGS sequence"/>
</dbReference>
<keyword evidence="2 4" id="KW-0378">Hydrolase</keyword>
<dbReference type="RefSeq" id="WP_386443995.1">
    <property type="nucleotide sequence ID" value="NZ_JBHSFH010000004.1"/>
</dbReference>
<evidence type="ECO:0000256" key="2">
    <source>
        <dbReference type="ARBA" id="ARBA00022801"/>
    </source>
</evidence>
<name>A0ABV9A5Q8_9ACTN</name>
<dbReference type="GO" id="GO:0016787">
    <property type="term" value="F:hydrolase activity"/>
    <property type="evidence" value="ECO:0007669"/>
    <property type="project" value="UniProtKB-KW"/>
</dbReference>
<dbReference type="InterPro" id="IPR051400">
    <property type="entry name" value="HAD-like_hydrolase"/>
</dbReference>
<dbReference type="InterPro" id="IPR023214">
    <property type="entry name" value="HAD_sf"/>
</dbReference>
<evidence type="ECO:0000313" key="4">
    <source>
        <dbReference type="EMBL" id="MFC4493933.1"/>
    </source>
</evidence>
<comment type="caution">
    <text evidence="4">The sequence shown here is derived from an EMBL/GenBank/DDBJ whole genome shotgun (WGS) entry which is preliminary data.</text>
</comment>
<comment type="cofactor">
    <cofactor evidence="1">
        <name>Mg(2+)</name>
        <dbReference type="ChEBI" id="CHEBI:18420"/>
    </cofactor>
</comment>
<dbReference type="EC" id="3.1.3.-" evidence="4"/>
<reference evidence="5" key="1">
    <citation type="journal article" date="2019" name="Int. J. Syst. Evol. Microbiol.">
        <title>The Global Catalogue of Microorganisms (GCM) 10K type strain sequencing project: providing services to taxonomists for standard genome sequencing and annotation.</title>
        <authorList>
            <consortium name="The Broad Institute Genomics Platform"/>
            <consortium name="The Broad Institute Genome Sequencing Center for Infectious Disease"/>
            <person name="Wu L."/>
            <person name="Ma J."/>
        </authorList>
    </citation>
    <scope>NUCLEOTIDE SEQUENCE [LARGE SCALE GENOMIC DNA]</scope>
    <source>
        <strain evidence="5">CGMCC 4.7357</strain>
    </source>
</reference>